<dbReference type="PATRIC" id="fig|1242965.3.peg.1969"/>
<gene>
    <name evidence="1" type="ORF">UNSW2_1914</name>
</gene>
<comment type="caution">
    <text evidence="1">The sequence shown here is derived from an EMBL/GenBank/DDBJ whole genome shotgun (WGS) entry which is preliminary data.</text>
</comment>
<dbReference type="RefSeq" id="WP_021093523.1">
    <property type="nucleotide sequence ID" value="NZ_ANNJ01000030.1"/>
</dbReference>
<proteinExistence type="predicted"/>
<evidence type="ECO:0000313" key="2">
    <source>
        <dbReference type="Proteomes" id="UP000016625"/>
    </source>
</evidence>
<dbReference type="Proteomes" id="UP000016625">
    <property type="component" value="Unassembled WGS sequence"/>
</dbReference>
<reference evidence="1 2" key="1">
    <citation type="journal article" date="2013" name="BMC Genomics">
        <title>Comparative genomics of Campylobacter concisus isolates reveals genetic diversity and provides insights into disease association.</title>
        <authorList>
            <person name="Deshpande N.P."/>
            <person name="Kaakoush N.O."/>
            <person name="Wilkins M.R."/>
            <person name="Mitchell H.M."/>
        </authorList>
    </citation>
    <scope>NUCLEOTIDE SEQUENCE [LARGE SCALE GENOMIC DNA]</scope>
    <source>
        <strain evidence="1 2">UNSW2</strain>
    </source>
</reference>
<accession>U2GY17</accession>
<organism evidence="1 2">
    <name type="scientific">Campylobacter concisus UNSW2</name>
    <dbReference type="NCBI Taxonomy" id="1242965"/>
    <lineage>
        <taxon>Bacteria</taxon>
        <taxon>Pseudomonadati</taxon>
        <taxon>Campylobacterota</taxon>
        <taxon>Epsilonproteobacteria</taxon>
        <taxon>Campylobacterales</taxon>
        <taxon>Campylobacteraceae</taxon>
        <taxon>Campylobacter</taxon>
    </lineage>
</organism>
<dbReference type="AlphaFoldDB" id="U2GY17"/>
<dbReference type="EMBL" id="ANNJ01000030">
    <property type="protein sequence ID" value="ERJ30883.1"/>
    <property type="molecule type" value="Genomic_DNA"/>
</dbReference>
<evidence type="ECO:0000313" key="1">
    <source>
        <dbReference type="EMBL" id="ERJ30883.1"/>
    </source>
</evidence>
<sequence length="205" mass="24613">MIVRYVKTNEKREELKLHKKYIVYGLHFEDMEVSYLLDPLDDGYPFFYDSKYFDIIDNFVPTSWVLSKRELVIIYSYNEIASDFGKYYYLLSDKDPWYLENFMQRKREIDKEVVQNRLKNGIELKLKAINDFQALGKASNLKLNFENELVKINININSKTRYEYLKNSGQSWCYMKLDDGKFEAMTSIDRLNFVLKRAIKFIETT</sequence>
<name>U2GY17_9BACT</name>
<protein>
    <submittedName>
        <fullName evidence="1">Uncharacterized protein</fullName>
    </submittedName>
</protein>